<feature type="coiled-coil region" evidence="1">
    <location>
        <begin position="249"/>
        <end position="276"/>
    </location>
</feature>
<feature type="region of interest" description="Disordered" evidence="2">
    <location>
        <begin position="297"/>
        <end position="334"/>
    </location>
</feature>
<evidence type="ECO:0000313" key="3">
    <source>
        <dbReference type="EMBL" id="CAK0834582.1"/>
    </source>
</evidence>
<keyword evidence="4" id="KW-1185">Reference proteome</keyword>
<evidence type="ECO:0000256" key="1">
    <source>
        <dbReference type="SAM" id="Coils"/>
    </source>
</evidence>
<keyword evidence="1" id="KW-0175">Coiled coil</keyword>
<organism evidence="3 4">
    <name type="scientific">Prorocentrum cordatum</name>
    <dbReference type="NCBI Taxonomy" id="2364126"/>
    <lineage>
        <taxon>Eukaryota</taxon>
        <taxon>Sar</taxon>
        <taxon>Alveolata</taxon>
        <taxon>Dinophyceae</taxon>
        <taxon>Prorocentrales</taxon>
        <taxon>Prorocentraceae</taxon>
        <taxon>Prorocentrum</taxon>
    </lineage>
</organism>
<evidence type="ECO:0000313" key="4">
    <source>
        <dbReference type="Proteomes" id="UP001189429"/>
    </source>
</evidence>
<evidence type="ECO:0000256" key="2">
    <source>
        <dbReference type="SAM" id="MobiDB-lite"/>
    </source>
</evidence>
<reference evidence="3" key="1">
    <citation type="submission" date="2023-10" db="EMBL/GenBank/DDBJ databases">
        <authorList>
            <person name="Chen Y."/>
            <person name="Shah S."/>
            <person name="Dougan E. K."/>
            <person name="Thang M."/>
            <person name="Chan C."/>
        </authorList>
    </citation>
    <scope>NUCLEOTIDE SEQUENCE [LARGE SCALE GENOMIC DNA]</scope>
</reference>
<accession>A0ABN9SRK1</accession>
<proteinExistence type="predicted"/>
<name>A0ABN9SRK1_9DINO</name>
<dbReference type="EMBL" id="CAUYUJ010012780">
    <property type="protein sequence ID" value="CAK0834582.1"/>
    <property type="molecule type" value="Genomic_DNA"/>
</dbReference>
<dbReference type="Proteomes" id="UP001189429">
    <property type="component" value="Unassembled WGS sequence"/>
</dbReference>
<protein>
    <submittedName>
        <fullName evidence="3">Uncharacterized protein</fullName>
    </submittedName>
</protein>
<comment type="caution">
    <text evidence="3">The sequence shown here is derived from an EMBL/GenBank/DDBJ whole genome shotgun (WGS) entry which is preliminary data.</text>
</comment>
<sequence length="334" mass="35050">MSFPLPPLLSRSSSLPFVPFFPGVRTRSRFLAATQETAVKTAAFPWQDAHLLSQYFSPPCAQPVPPAAVPDGPTEHSDGDIAETHSEVIVEVTGCQDAMTNGTYVWIGVSNLRPVYRLLGPEPRYLHYTEVSVASGWQIVSKMGGAQEPVERFRGSLDDSLPVHCKAGDLGSRVVDTGLSAQVAGRISMISCGEERTTIRSKLAAVFGRYFTQLEAQHRVLASGSPAVVSVACTLEAQQRAVRRIGGQLAAEVQRREAAEAQLRCVEEAFETLQLRMQAQLPQRPACAALVAAPPAGAPPLPRRRPASPGGAALGGGGAAAGPAGGAPAAGVAG</sequence>
<feature type="compositionally biased region" description="Gly residues" evidence="2">
    <location>
        <begin position="312"/>
        <end position="325"/>
    </location>
</feature>
<gene>
    <name evidence="3" type="ORF">PCOR1329_LOCUS31968</name>
</gene>